<sequence length="156" mass="17692">MGTIHHEVWINADRKAVFEAITSKDGLDAWWGTVLTAAPEIGSVVEFDHGLGDLLRMRIVDLVPGEWVEWRCLSDFQDPTNPASDWLGHRFTFALRTVRRDRVGSLLEPLVRGEEFTVLEFRQEGWSSDARWYAFCNCAWGETLGVSLKNHCEAAA</sequence>
<comment type="caution">
    <text evidence="1">The sequence shown here is derived from an EMBL/GenBank/DDBJ whole genome shotgun (WGS) entry which is preliminary data.</text>
</comment>
<proteinExistence type="predicted"/>
<reference evidence="1 2" key="1">
    <citation type="submission" date="2022-03" db="EMBL/GenBank/DDBJ databases">
        <title>Pseudonocardia alaer sp. nov., a novel actinomycete isolated from reed forest soil.</title>
        <authorList>
            <person name="Wang L."/>
        </authorList>
    </citation>
    <scope>NUCLEOTIDE SEQUENCE [LARGE SCALE GENOMIC DNA]</scope>
    <source>
        <strain evidence="1 2">Y-16303</strain>
    </source>
</reference>
<name>A0ABS9T7Y1_9PSEU</name>
<dbReference type="CDD" id="cd07814">
    <property type="entry name" value="SRPBCC_CalC_Aha1-like"/>
    <property type="match status" value="1"/>
</dbReference>
<dbReference type="Gene3D" id="3.30.530.20">
    <property type="match status" value="1"/>
</dbReference>
<dbReference type="SUPFAM" id="SSF55961">
    <property type="entry name" value="Bet v1-like"/>
    <property type="match status" value="1"/>
</dbReference>
<dbReference type="EMBL" id="JAKXMK010000003">
    <property type="protein sequence ID" value="MCH6164656.1"/>
    <property type="molecule type" value="Genomic_DNA"/>
</dbReference>
<evidence type="ECO:0000313" key="2">
    <source>
        <dbReference type="Proteomes" id="UP001299970"/>
    </source>
</evidence>
<accession>A0ABS9T7Y1</accession>
<gene>
    <name evidence="1" type="ORF">MMF94_03075</name>
</gene>
<dbReference type="InterPro" id="IPR023393">
    <property type="entry name" value="START-like_dom_sf"/>
</dbReference>
<dbReference type="Proteomes" id="UP001299970">
    <property type="component" value="Unassembled WGS sequence"/>
</dbReference>
<evidence type="ECO:0000313" key="1">
    <source>
        <dbReference type="EMBL" id="MCH6164656.1"/>
    </source>
</evidence>
<dbReference type="RefSeq" id="WP_241034690.1">
    <property type="nucleotide sequence ID" value="NZ_BAAAJF010000009.1"/>
</dbReference>
<protein>
    <submittedName>
        <fullName evidence="1">SRPBCC domain-containing protein</fullName>
    </submittedName>
</protein>
<organism evidence="1 2">
    <name type="scientific">Pseudonocardia alaniniphila</name>
    <dbReference type="NCBI Taxonomy" id="75291"/>
    <lineage>
        <taxon>Bacteria</taxon>
        <taxon>Bacillati</taxon>
        <taxon>Actinomycetota</taxon>
        <taxon>Actinomycetes</taxon>
        <taxon>Pseudonocardiales</taxon>
        <taxon>Pseudonocardiaceae</taxon>
        <taxon>Pseudonocardia</taxon>
    </lineage>
</organism>
<keyword evidence="2" id="KW-1185">Reference proteome</keyword>